<sequence length="325" mass="37277">MLISDVIYEKFTVAPVLQELIQSNPVKRLNGVHQGGAIYLVNPEWNVTRYEHSLGVMLLIKKMGGSVEEQIAGLLHDISHTAFSHVIDYALENRHENYHEEIFEEILIKSDVPSILDKFGYDYRDIVLDESKWSILEQPAPDLCADRVDYTLRDMFQYGMISLDEVKSFLDSLKVVEGKMCLDSIDAAEWFVETYYKEVIDFFLGPLNIYSNDRFAKIIKRALEVGVLTLDDLLKQDHEVIEQLQASQDEYILKGLGQLNKHVEVEENESDYDLHRTNKVRLIDPLVQVNGSVKRVSKVSDGVKAMNQKAYEKSLRGTYVKVKSV</sequence>
<dbReference type="FunFam" id="1.10.3210.10:FF:000026">
    <property type="entry name" value="Metal-dependent phosphohydrolase"/>
    <property type="match status" value="1"/>
</dbReference>
<dbReference type="CDD" id="cd00077">
    <property type="entry name" value="HDc"/>
    <property type="match status" value="1"/>
</dbReference>
<evidence type="ECO:0000313" key="2">
    <source>
        <dbReference type="EMBL" id="SEQ66793.1"/>
    </source>
</evidence>
<dbReference type="PANTHER" id="PTHR11373">
    <property type="entry name" value="DEOXYNUCLEOSIDE TRIPHOSPHATE TRIPHOSPHOHYDROLASE"/>
    <property type="match status" value="1"/>
</dbReference>
<evidence type="ECO:0000259" key="1">
    <source>
        <dbReference type="PROSITE" id="PS51831"/>
    </source>
</evidence>
<dbReference type="OrthoDB" id="9814017at2"/>
<dbReference type="EMBL" id="FOES01000021">
    <property type="protein sequence ID" value="SEQ66793.1"/>
    <property type="molecule type" value="Genomic_DNA"/>
</dbReference>
<dbReference type="STRING" id="571933.SAMN05216362_12143"/>
<dbReference type="InterPro" id="IPR006674">
    <property type="entry name" value="HD_domain"/>
</dbReference>
<evidence type="ECO:0000313" key="3">
    <source>
        <dbReference type="Proteomes" id="UP000199427"/>
    </source>
</evidence>
<accession>A0A1H9HWP8</accession>
<proteinExistence type="predicted"/>
<reference evidence="2 3" key="1">
    <citation type="submission" date="2016-10" db="EMBL/GenBank/DDBJ databases">
        <authorList>
            <person name="de Groot N.N."/>
        </authorList>
    </citation>
    <scope>NUCLEOTIDE SEQUENCE [LARGE SCALE GENOMIC DNA]</scope>
    <source>
        <strain evidence="2 3">DSM 21633</strain>
    </source>
</reference>
<dbReference type="Proteomes" id="UP000199427">
    <property type="component" value="Unassembled WGS sequence"/>
</dbReference>
<dbReference type="SUPFAM" id="SSF109604">
    <property type="entry name" value="HD-domain/PDEase-like"/>
    <property type="match status" value="1"/>
</dbReference>
<dbReference type="InterPro" id="IPR050135">
    <property type="entry name" value="dGTPase-like"/>
</dbReference>
<dbReference type="AlphaFoldDB" id="A0A1H9HWP8"/>
<feature type="domain" description="HD" evidence="1">
    <location>
        <begin position="49"/>
        <end position="151"/>
    </location>
</feature>
<dbReference type="RefSeq" id="WP_091773936.1">
    <property type="nucleotide sequence ID" value="NZ_FOES01000021.1"/>
</dbReference>
<keyword evidence="3" id="KW-1185">Reference proteome</keyword>
<dbReference type="InterPro" id="IPR003607">
    <property type="entry name" value="HD/PDEase_dom"/>
</dbReference>
<gene>
    <name evidence="2" type="ORF">SAMN05216362_12143</name>
</gene>
<dbReference type="PANTHER" id="PTHR11373:SF41">
    <property type="entry name" value="METAL-DEPENDENT PHOSPHOHYDROLASE"/>
    <property type="match status" value="1"/>
</dbReference>
<protein>
    <recommendedName>
        <fullName evidence="1">HD domain-containing protein</fullName>
    </recommendedName>
</protein>
<dbReference type="Pfam" id="PF01966">
    <property type="entry name" value="HD"/>
    <property type="match status" value="1"/>
</dbReference>
<dbReference type="Gene3D" id="1.10.3210.10">
    <property type="entry name" value="Hypothetical protein af1432"/>
    <property type="match status" value="1"/>
</dbReference>
<dbReference type="PROSITE" id="PS51831">
    <property type="entry name" value="HD"/>
    <property type="match status" value="1"/>
</dbReference>
<dbReference type="GO" id="GO:0006203">
    <property type="term" value="P:dGTP catabolic process"/>
    <property type="evidence" value="ECO:0007669"/>
    <property type="project" value="TreeGrafter"/>
</dbReference>
<dbReference type="GO" id="GO:0008832">
    <property type="term" value="F:dGTPase activity"/>
    <property type="evidence" value="ECO:0007669"/>
    <property type="project" value="TreeGrafter"/>
</dbReference>
<organism evidence="2 3">
    <name type="scientific">Piscibacillus halophilus</name>
    <dbReference type="NCBI Taxonomy" id="571933"/>
    <lineage>
        <taxon>Bacteria</taxon>
        <taxon>Bacillati</taxon>
        <taxon>Bacillota</taxon>
        <taxon>Bacilli</taxon>
        <taxon>Bacillales</taxon>
        <taxon>Bacillaceae</taxon>
        <taxon>Piscibacillus</taxon>
    </lineage>
</organism>
<dbReference type="SMART" id="SM00471">
    <property type="entry name" value="HDc"/>
    <property type="match status" value="1"/>
</dbReference>
<name>A0A1H9HWP8_9BACI</name>